<dbReference type="EMBL" id="BIFH01000016">
    <property type="protein sequence ID" value="GCD94716.1"/>
    <property type="molecule type" value="Genomic_DNA"/>
</dbReference>
<accession>A0A401YJE2</accession>
<name>A0A401YJE2_9ACTN</name>
<comment type="caution">
    <text evidence="1">The sequence shown here is derived from an EMBL/GenBank/DDBJ whole genome shotgun (WGS) entry which is preliminary data.</text>
</comment>
<reference evidence="1 2" key="1">
    <citation type="submission" date="2018-12" db="EMBL/GenBank/DDBJ databases">
        <title>Draft genome sequence of Embleya hyalina NBRC 13850T.</title>
        <authorList>
            <person name="Komaki H."/>
            <person name="Hosoyama A."/>
            <person name="Kimura A."/>
            <person name="Ichikawa N."/>
            <person name="Tamura T."/>
        </authorList>
    </citation>
    <scope>NUCLEOTIDE SEQUENCE [LARGE SCALE GENOMIC DNA]</scope>
    <source>
        <strain evidence="1 2">NBRC 13850</strain>
    </source>
</reference>
<protein>
    <recommendedName>
        <fullName evidence="3">Lipoprotein</fullName>
    </recommendedName>
</protein>
<dbReference type="Proteomes" id="UP000286931">
    <property type="component" value="Unassembled WGS sequence"/>
</dbReference>
<evidence type="ECO:0000313" key="2">
    <source>
        <dbReference type="Proteomes" id="UP000286931"/>
    </source>
</evidence>
<dbReference type="AlphaFoldDB" id="A0A401YJE2"/>
<sequence length="152" mass="15954">MHTARRVVVGLTVTAAMLVGACGVGDGDDKDEQAAHRCEPTRSVTADLLAVFPQLGPLTSAEWCVRAMGTPDTARVTVPGPHDWGYYGVVHLADTVAAEGWGQWRAIDGPPMADLPSALRSLVLEHGRWSYNGVGAYLDRASATIVLSGASG</sequence>
<keyword evidence="2" id="KW-1185">Reference proteome</keyword>
<proteinExistence type="predicted"/>
<evidence type="ECO:0008006" key="3">
    <source>
        <dbReference type="Google" id="ProtNLM"/>
    </source>
</evidence>
<dbReference type="PROSITE" id="PS51257">
    <property type="entry name" value="PROKAR_LIPOPROTEIN"/>
    <property type="match status" value="1"/>
</dbReference>
<organism evidence="1 2">
    <name type="scientific">Embleya hyalina</name>
    <dbReference type="NCBI Taxonomy" id="516124"/>
    <lineage>
        <taxon>Bacteria</taxon>
        <taxon>Bacillati</taxon>
        <taxon>Actinomycetota</taxon>
        <taxon>Actinomycetes</taxon>
        <taxon>Kitasatosporales</taxon>
        <taxon>Streptomycetaceae</taxon>
        <taxon>Embleya</taxon>
    </lineage>
</organism>
<gene>
    <name evidence="1" type="ORF">EHYA_02385</name>
</gene>
<evidence type="ECO:0000313" key="1">
    <source>
        <dbReference type="EMBL" id="GCD94716.1"/>
    </source>
</evidence>